<keyword evidence="15" id="KW-0961">Cell wall biogenesis/degradation</keyword>
<comment type="catalytic activity">
    <reaction evidence="17">
        <text>[GlcNAc-(1-&gt;4)-Mur2Ac(oyl-L-Ala-gamma-D-Glu-L-Lys-D-Ala-D-Ala)](n)-di-trans,octa-cis-undecaprenyl diphosphate + beta-D-GlcNAc-(1-&gt;4)-Mur2Ac(oyl-L-Ala-gamma-D-Glu-L-Lys-D-Ala-D-Ala)-di-trans,octa-cis-undecaprenyl diphosphate = [GlcNAc-(1-&gt;4)-Mur2Ac(oyl-L-Ala-gamma-D-Glu-L-Lys-D-Ala-D-Ala)](n+1)-di-trans,octa-cis-undecaprenyl diphosphate + di-trans,octa-cis-undecaprenyl diphosphate + H(+)</text>
        <dbReference type="Rhea" id="RHEA:23708"/>
        <dbReference type="Rhea" id="RHEA-COMP:9602"/>
        <dbReference type="Rhea" id="RHEA-COMP:9603"/>
        <dbReference type="ChEBI" id="CHEBI:15378"/>
        <dbReference type="ChEBI" id="CHEBI:58405"/>
        <dbReference type="ChEBI" id="CHEBI:60033"/>
        <dbReference type="ChEBI" id="CHEBI:78435"/>
        <dbReference type="EC" id="2.4.99.28"/>
    </reaction>
</comment>
<evidence type="ECO:0000256" key="10">
    <source>
        <dbReference type="ARBA" id="ARBA00022960"/>
    </source>
</evidence>
<evidence type="ECO:0000313" key="22">
    <source>
        <dbReference type="EMBL" id="QUL97881.1"/>
    </source>
</evidence>
<evidence type="ECO:0000259" key="20">
    <source>
        <dbReference type="Pfam" id="PF00905"/>
    </source>
</evidence>
<keyword evidence="8 19" id="KW-0812">Transmembrane</keyword>
<evidence type="ECO:0000256" key="19">
    <source>
        <dbReference type="SAM" id="Phobius"/>
    </source>
</evidence>
<feature type="compositionally biased region" description="Basic and acidic residues" evidence="18">
    <location>
        <begin position="728"/>
        <end position="738"/>
    </location>
</feature>
<keyword evidence="7" id="KW-0808">Transferase</keyword>
<dbReference type="InterPro" id="IPR036950">
    <property type="entry name" value="PBP_transglycosylase"/>
</dbReference>
<keyword evidence="5" id="KW-0645">Protease</keyword>
<evidence type="ECO:0000256" key="13">
    <source>
        <dbReference type="ARBA" id="ARBA00023136"/>
    </source>
</evidence>
<dbReference type="FunFam" id="1.10.3810.10:FF:000001">
    <property type="entry name" value="Penicillin-binding protein 1A"/>
    <property type="match status" value="1"/>
</dbReference>
<reference evidence="22" key="1">
    <citation type="submission" date="2020-10" db="EMBL/GenBank/DDBJ databases">
        <authorList>
            <person name="Kadnikov V."/>
            <person name="Beletsky A.V."/>
            <person name="Mardanov A.V."/>
            <person name="Karnachuk O.V."/>
            <person name="Ravin N.V."/>
        </authorList>
    </citation>
    <scope>NUCLEOTIDE SEQUENCE</scope>
    <source>
        <strain evidence="22">Bu02</strain>
    </source>
</reference>
<dbReference type="InterPro" id="IPR050396">
    <property type="entry name" value="Glycosyltr_51/Transpeptidase"/>
</dbReference>
<evidence type="ECO:0000256" key="2">
    <source>
        <dbReference type="ARBA" id="ARBA00007090"/>
    </source>
</evidence>
<feature type="domain" description="Penicillin-binding protein transpeptidase" evidence="20">
    <location>
        <begin position="339"/>
        <end position="614"/>
    </location>
</feature>
<dbReference type="Gene3D" id="3.40.710.10">
    <property type="entry name" value="DD-peptidase/beta-lactamase superfamily"/>
    <property type="match status" value="1"/>
</dbReference>
<dbReference type="PANTHER" id="PTHR32282">
    <property type="entry name" value="BINDING PROTEIN TRANSPEPTIDASE, PUTATIVE-RELATED"/>
    <property type="match status" value="1"/>
</dbReference>
<dbReference type="GO" id="GO:0008955">
    <property type="term" value="F:peptidoglycan glycosyltransferase activity"/>
    <property type="evidence" value="ECO:0007669"/>
    <property type="project" value="UniProtKB-EC"/>
</dbReference>
<keyword evidence="10" id="KW-0133">Cell shape</keyword>
<reference evidence="22" key="2">
    <citation type="journal article" date="2023" name="Biology">
        <title>Prokaryotic Life Associated with Coal-Fire Gas Vents Revealed by Metagenomics.</title>
        <authorList>
            <person name="Kadnikov V.V."/>
            <person name="Mardanov A.V."/>
            <person name="Beletsky A.V."/>
            <person name="Karnachuk O.V."/>
            <person name="Ravin N.V."/>
        </authorList>
    </citation>
    <scope>NUCLEOTIDE SEQUENCE</scope>
    <source>
        <strain evidence="22">Bu02</strain>
    </source>
</reference>
<dbReference type="PANTHER" id="PTHR32282:SF27">
    <property type="entry name" value="PENICILLIN-BINDING PROTEIN 1A"/>
    <property type="match status" value="1"/>
</dbReference>
<dbReference type="GO" id="GO:0030288">
    <property type="term" value="C:outer membrane-bounded periplasmic space"/>
    <property type="evidence" value="ECO:0007669"/>
    <property type="project" value="TreeGrafter"/>
</dbReference>
<protein>
    <submittedName>
        <fullName evidence="22">PBP1A family penicillin-binding protein</fullName>
    </submittedName>
</protein>
<evidence type="ECO:0000256" key="5">
    <source>
        <dbReference type="ARBA" id="ARBA00022670"/>
    </source>
</evidence>
<evidence type="ECO:0000256" key="11">
    <source>
        <dbReference type="ARBA" id="ARBA00022984"/>
    </source>
</evidence>
<keyword evidence="12 19" id="KW-1133">Transmembrane helix</keyword>
<evidence type="ECO:0000256" key="12">
    <source>
        <dbReference type="ARBA" id="ARBA00022989"/>
    </source>
</evidence>
<evidence type="ECO:0000256" key="17">
    <source>
        <dbReference type="ARBA" id="ARBA00049902"/>
    </source>
</evidence>
<dbReference type="AlphaFoldDB" id="A0AAT9L9X7"/>
<dbReference type="SUPFAM" id="SSF56601">
    <property type="entry name" value="beta-lactamase/transpeptidase-like"/>
    <property type="match status" value="1"/>
</dbReference>
<proteinExistence type="inferred from homology"/>
<evidence type="ECO:0000256" key="6">
    <source>
        <dbReference type="ARBA" id="ARBA00022676"/>
    </source>
</evidence>
<dbReference type="NCBIfam" id="TIGR02074">
    <property type="entry name" value="PBP_1a_fam"/>
    <property type="match status" value="1"/>
</dbReference>
<keyword evidence="4" id="KW-0121">Carboxypeptidase</keyword>
<evidence type="ECO:0000256" key="8">
    <source>
        <dbReference type="ARBA" id="ARBA00022692"/>
    </source>
</evidence>
<evidence type="ECO:0000256" key="14">
    <source>
        <dbReference type="ARBA" id="ARBA00023268"/>
    </source>
</evidence>
<dbReference type="KEGG" id="fcz:IMF26_07275"/>
<keyword evidence="11" id="KW-0573">Peptidoglycan synthesis</keyword>
<dbReference type="GO" id="GO:0008658">
    <property type="term" value="F:penicillin binding"/>
    <property type="evidence" value="ECO:0007669"/>
    <property type="project" value="InterPro"/>
</dbReference>
<dbReference type="Gene3D" id="1.10.3810.10">
    <property type="entry name" value="Biosynthetic peptidoglycan transglycosylase-like"/>
    <property type="match status" value="1"/>
</dbReference>
<feature type="transmembrane region" description="Helical" evidence="19">
    <location>
        <begin position="21"/>
        <end position="54"/>
    </location>
</feature>
<dbReference type="GO" id="GO:0008360">
    <property type="term" value="P:regulation of cell shape"/>
    <property type="evidence" value="ECO:0007669"/>
    <property type="project" value="UniProtKB-KW"/>
</dbReference>
<evidence type="ECO:0000256" key="7">
    <source>
        <dbReference type="ARBA" id="ARBA00022679"/>
    </source>
</evidence>
<comment type="subcellular location">
    <subcellularLocation>
        <location evidence="1">Membrane</location>
    </subcellularLocation>
</comment>
<organism evidence="22">
    <name type="scientific">Candidatus Fermentithermobacillus carboniphilus</name>
    <dbReference type="NCBI Taxonomy" id="3085328"/>
    <lineage>
        <taxon>Bacteria</taxon>
        <taxon>Bacillati</taxon>
        <taxon>Bacillota</taxon>
        <taxon>Candidatus Fermentithermobacillia</taxon>
        <taxon>Candidatus Fermentithermobacillales</taxon>
        <taxon>Candidatus Fermentithermobacillaceae</taxon>
        <taxon>Candidatus Fermentithermobacillus</taxon>
    </lineage>
</organism>
<dbReference type="Pfam" id="PF00912">
    <property type="entry name" value="Transgly"/>
    <property type="match status" value="1"/>
</dbReference>
<evidence type="ECO:0000256" key="3">
    <source>
        <dbReference type="ARBA" id="ARBA00007739"/>
    </source>
</evidence>
<gene>
    <name evidence="22" type="ORF">IMF26_07275</name>
</gene>
<evidence type="ECO:0000256" key="1">
    <source>
        <dbReference type="ARBA" id="ARBA00004370"/>
    </source>
</evidence>
<dbReference type="GO" id="GO:0006508">
    <property type="term" value="P:proteolysis"/>
    <property type="evidence" value="ECO:0007669"/>
    <property type="project" value="UniProtKB-KW"/>
</dbReference>
<dbReference type="InterPro" id="IPR001460">
    <property type="entry name" value="PCN-bd_Tpept"/>
</dbReference>
<feature type="domain" description="Glycosyl transferase family 51" evidence="21">
    <location>
        <begin position="74"/>
        <end position="246"/>
    </location>
</feature>
<dbReference type="GO" id="GO:0009252">
    <property type="term" value="P:peptidoglycan biosynthetic process"/>
    <property type="evidence" value="ECO:0007669"/>
    <property type="project" value="UniProtKB-KW"/>
</dbReference>
<comment type="catalytic activity">
    <reaction evidence="16">
        <text>Preferential cleavage: (Ac)2-L-Lys-D-Ala-|-D-Ala. Also transpeptidation of peptidyl-alanyl moieties that are N-acyl substituents of D-alanine.</text>
        <dbReference type="EC" id="3.4.16.4"/>
    </reaction>
</comment>
<comment type="similarity">
    <text evidence="2">In the C-terminal section; belongs to the transpeptidase family.</text>
</comment>
<dbReference type="GO" id="GO:0071555">
    <property type="term" value="P:cell wall organization"/>
    <property type="evidence" value="ECO:0007669"/>
    <property type="project" value="UniProtKB-KW"/>
</dbReference>
<feature type="region of interest" description="Disordered" evidence="18">
    <location>
        <begin position="682"/>
        <end position="738"/>
    </location>
</feature>
<evidence type="ECO:0000256" key="4">
    <source>
        <dbReference type="ARBA" id="ARBA00022645"/>
    </source>
</evidence>
<dbReference type="InterPro" id="IPR001264">
    <property type="entry name" value="Glyco_trans_51"/>
</dbReference>
<dbReference type="InterPro" id="IPR012338">
    <property type="entry name" value="Beta-lactam/transpept-like"/>
</dbReference>
<dbReference type="SUPFAM" id="SSF53955">
    <property type="entry name" value="Lysozyme-like"/>
    <property type="match status" value="1"/>
</dbReference>
<comment type="similarity">
    <text evidence="3">In the N-terminal section; belongs to the glycosyltransferase 51 family.</text>
</comment>
<evidence type="ECO:0000256" key="18">
    <source>
        <dbReference type="SAM" id="MobiDB-lite"/>
    </source>
</evidence>
<dbReference type="InterPro" id="IPR023346">
    <property type="entry name" value="Lysozyme-like_dom_sf"/>
</dbReference>
<keyword evidence="13 19" id="KW-0472">Membrane</keyword>
<evidence type="ECO:0000259" key="21">
    <source>
        <dbReference type="Pfam" id="PF00912"/>
    </source>
</evidence>
<dbReference type="GO" id="GO:0016020">
    <property type="term" value="C:membrane"/>
    <property type="evidence" value="ECO:0007669"/>
    <property type="project" value="UniProtKB-SubCell"/>
</dbReference>
<dbReference type="EMBL" id="CP062796">
    <property type="protein sequence ID" value="QUL97881.1"/>
    <property type="molecule type" value="Genomic_DNA"/>
</dbReference>
<keyword evidence="6" id="KW-0328">Glycosyltransferase</keyword>
<evidence type="ECO:0000256" key="15">
    <source>
        <dbReference type="ARBA" id="ARBA00023316"/>
    </source>
</evidence>
<accession>A0AAT9L9X7</accession>
<dbReference type="GO" id="GO:0009002">
    <property type="term" value="F:serine-type D-Ala-D-Ala carboxypeptidase activity"/>
    <property type="evidence" value="ECO:0007669"/>
    <property type="project" value="UniProtKB-EC"/>
</dbReference>
<sequence>MNKAESAAREQAQPKRRQYRALPSFSTVGAFLVKATIISGLLFTAVFFALFLFLPLPEIQVPQATRVYDAKGRLVSSLFVQNRIIVPSNEIPDSLKQAVVAVEDKRFYSHHGIDLESLGRALLRNLKARRIVEGGSTITQQLAKNLFLSDERTLKRKLLEAVYTLKLEMRYTKEEILTMYLNQIYLGHGSYGCEVASRLYFGKSVKDLTLSESATLAGIIASPENYSPYHNMDLAIEKRNMVLDLMTQQGYITPQERDEAKAQKIRLAGLPKSQAPYFVDYVISQIKERHPEIASQIYRGGFQIYTTLDLDMQRAAEEAFKRYIPEGVKDARGITQPQGALVAIEPSTGYIKALVGGRDWSETQLNRAYQVRRQPGSAFKIFLYTAVIDLGHQVTETRMCEPVEYQGKTAADTYRPTDFGRRPYHYAPLNIRQAVAISDNVVATRWASEIGPSKIVEYARKMGIKSPLEASIPLALGTSEVTPLEMAVGAATLAAQGVRPEPLAILKVIDARGNVIEENSVKRTQVLDPGTCYIVTSLLRSVLGPGGTGEGLAGFLGGRPAAGKTGTTDDLKEAWFVGYTRELACAVYVGWDNREKSLQGTGGTVAGPIWAKFMAEALKGEPFKDWPLPSNVAWVEVCDESGYLAGPTCFKRHLEVVKKGASLPVCNINHLFEFLFPGKKTSGQEGEGPDAADVPNIMPREAPASPGPSGTIEPDDLLRLPTAPGTTKESKDKVNANR</sequence>
<evidence type="ECO:0000256" key="16">
    <source>
        <dbReference type="ARBA" id="ARBA00034000"/>
    </source>
</evidence>
<evidence type="ECO:0000256" key="9">
    <source>
        <dbReference type="ARBA" id="ARBA00022801"/>
    </source>
</evidence>
<dbReference type="Pfam" id="PF00905">
    <property type="entry name" value="Transpeptidase"/>
    <property type="match status" value="1"/>
</dbReference>
<keyword evidence="14" id="KW-0511">Multifunctional enzyme</keyword>
<keyword evidence="9" id="KW-0378">Hydrolase</keyword>
<name>A0AAT9L9X7_9FIRM</name>